<dbReference type="EMBL" id="CASHTH010000268">
    <property type="protein sequence ID" value="CAI7996364.1"/>
    <property type="molecule type" value="Genomic_DNA"/>
</dbReference>
<gene>
    <name evidence="2" type="ORF">GBAR_LOCUS1861</name>
</gene>
<protein>
    <submittedName>
        <fullName evidence="2">Uncharacterized protein</fullName>
    </submittedName>
</protein>
<sequence>MISSGPVSDWVVPDSECAVLDSERVGPNSGWVAKCAVPDSDKVDPNSECIAPDSEWAAQIQQYSLTGTVPQYPVQLCRPPKRQTVQQPLASQSQKCGCPQGSKTHCPPLPSSLHTHHPLQPSSHAC</sequence>
<evidence type="ECO:0000313" key="3">
    <source>
        <dbReference type="Proteomes" id="UP001174909"/>
    </source>
</evidence>
<feature type="non-terminal residue" evidence="2">
    <location>
        <position position="126"/>
    </location>
</feature>
<comment type="caution">
    <text evidence="2">The sequence shown here is derived from an EMBL/GenBank/DDBJ whole genome shotgun (WGS) entry which is preliminary data.</text>
</comment>
<evidence type="ECO:0000256" key="1">
    <source>
        <dbReference type="SAM" id="MobiDB-lite"/>
    </source>
</evidence>
<dbReference type="Proteomes" id="UP001174909">
    <property type="component" value="Unassembled WGS sequence"/>
</dbReference>
<dbReference type="AlphaFoldDB" id="A0AA35QYI7"/>
<organism evidence="2 3">
    <name type="scientific">Geodia barretti</name>
    <name type="common">Barrett's horny sponge</name>
    <dbReference type="NCBI Taxonomy" id="519541"/>
    <lineage>
        <taxon>Eukaryota</taxon>
        <taxon>Metazoa</taxon>
        <taxon>Porifera</taxon>
        <taxon>Demospongiae</taxon>
        <taxon>Heteroscleromorpha</taxon>
        <taxon>Tetractinellida</taxon>
        <taxon>Astrophorina</taxon>
        <taxon>Geodiidae</taxon>
        <taxon>Geodia</taxon>
    </lineage>
</organism>
<accession>A0AA35QYI7</accession>
<name>A0AA35QYI7_GEOBA</name>
<keyword evidence="3" id="KW-1185">Reference proteome</keyword>
<evidence type="ECO:0000313" key="2">
    <source>
        <dbReference type="EMBL" id="CAI7996364.1"/>
    </source>
</evidence>
<reference evidence="2" key="1">
    <citation type="submission" date="2023-03" db="EMBL/GenBank/DDBJ databases">
        <authorList>
            <person name="Steffen K."/>
            <person name="Cardenas P."/>
        </authorList>
    </citation>
    <scope>NUCLEOTIDE SEQUENCE</scope>
</reference>
<feature type="region of interest" description="Disordered" evidence="1">
    <location>
        <begin position="83"/>
        <end position="126"/>
    </location>
</feature>
<feature type="compositionally biased region" description="Polar residues" evidence="1">
    <location>
        <begin position="83"/>
        <end position="95"/>
    </location>
</feature>
<proteinExistence type="predicted"/>